<evidence type="ECO:0000256" key="1">
    <source>
        <dbReference type="SAM" id="MobiDB-lite"/>
    </source>
</evidence>
<name>A0ABT7BET5_9CYAN</name>
<gene>
    <name evidence="2" type="ORF">PJF56_02295</name>
</gene>
<keyword evidence="3" id="KW-1185">Reference proteome</keyword>
<protein>
    <submittedName>
        <fullName evidence="2">Uncharacterized protein</fullName>
    </submittedName>
</protein>
<comment type="caution">
    <text evidence="2">The sequence shown here is derived from an EMBL/GenBank/DDBJ whole genome shotgun (WGS) entry which is preliminary data.</text>
</comment>
<proteinExistence type="predicted"/>
<sequence>MTKGEDLRGGRSPKTGESWIGKVANPILAKTSSQKESKEIGNISPSLC</sequence>
<dbReference type="Proteomes" id="UP001231370">
    <property type="component" value="Unassembled WGS sequence"/>
</dbReference>
<dbReference type="RefSeq" id="WP_283761014.1">
    <property type="nucleotide sequence ID" value="NZ_JAQPOK010000016.1"/>
</dbReference>
<feature type="region of interest" description="Disordered" evidence="1">
    <location>
        <begin position="1"/>
        <end position="48"/>
    </location>
</feature>
<accession>A0ABT7BET5</accession>
<evidence type="ECO:0000313" key="2">
    <source>
        <dbReference type="EMBL" id="MDJ1177686.1"/>
    </source>
</evidence>
<evidence type="ECO:0000313" key="3">
    <source>
        <dbReference type="Proteomes" id="UP001231370"/>
    </source>
</evidence>
<organism evidence="2 3">
    <name type="scientific">Roseofilum halophilum BLCC-M91</name>
    <dbReference type="NCBI Taxonomy" id="3022259"/>
    <lineage>
        <taxon>Bacteria</taxon>
        <taxon>Bacillati</taxon>
        <taxon>Cyanobacteriota</taxon>
        <taxon>Cyanophyceae</taxon>
        <taxon>Desertifilales</taxon>
        <taxon>Desertifilaceae</taxon>
        <taxon>Roseofilum</taxon>
        <taxon>Roseofilum halophilum</taxon>
    </lineage>
</organism>
<dbReference type="EMBL" id="JAQPOK010000016">
    <property type="protein sequence ID" value="MDJ1177686.1"/>
    <property type="molecule type" value="Genomic_DNA"/>
</dbReference>
<reference evidence="2 3" key="1">
    <citation type="submission" date="2023-01" db="EMBL/GenBank/DDBJ databases">
        <title>Novel diversity within Roseofilum (Cyanobacteria; Desertifilaceae) from marine benthic mats with descriptions of four novel species.</title>
        <authorList>
            <person name="Wang Y."/>
            <person name="Berthold D.E."/>
            <person name="Hu J."/>
            <person name="Lefler F.W."/>
            <person name="Laughinghouse H.D. IV."/>
        </authorList>
    </citation>
    <scope>NUCLEOTIDE SEQUENCE [LARGE SCALE GENOMIC DNA]</scope>
    <source>
        <strain evidence="2 3">BLCC-M91</strain>
    </source>
</reference>